<proteinExistence type="predicted"/>
<feature type="compositionally biased region" description="Low complexity" evidence="1">
    <location>
        <begin position="270"/>
        <end position="298"/>
    </location>
</feature>
<gene>
    <name evidence="2" type="ORF">Agub_g3372</name>
</gene>
<organism evidence="2 3">
    <name type="scientific">Astrephomene gubernaculifera</name>
    <dbReference type="NCBI Taxonomy" id="47775"/>
    <lineage>
        <taxon>Eukaryota</taxon>
        <taxon>Viridiplantae</taxon>
        <taxon>Chlorophyta</taxon>
        <taxon>core chlorophytes</taxon>
        <taxon>Chlorophyceae</taxon>
        <taxon>CS clade</taxon>
        <taxon>Chlamydomonadales</taxon>
        <taxon>Astrephomenaceae</taxon>
        <taxon>Astrephomene</taxon>
    </lineage>
</organism>
<dbReference type="Proteomes" id="UP001054857">
    <property type="component" value="Unassembled WGS sequence"/>
</dbReference>
<evidence type="ECO:0000256" key="1">
    <source>
        <dbReference type="SAM" id="MobiDB-lite"/>
    </source>
</evidence>
<comment type="caution">
    <text evidence="2">The sequence shown here is derived from an EMBL/GenBank/DDBJ whole genome shotgun (WGS) entry which is preliminary data.</text>
</comment>
<protein>
    <submittedName>
        <fullName evidence="2">Uncharacterized protein</fullName>
    </submittedName>
</protein>
<reference evidence="2 3" key="1">
    <citation type="journal article" date="2021" name="Sci. Rep.">
        <title>Genome sequencing of the multicellular alga Astrephomene provides insights into convergent evolution of germ-soma differentiation.</title>
        <authorList>
            <person name="Yamashita S."/>
            <person name="Yamamoto K."/>
            <person name="Matsuzaki R."/>
            <person name="Suzuki S."/>
            <person name="Yamaguchi H."/>
            <person name="Hirooka S."/>
            <person name="Minakuchi Y."/>
            <person name="Miyagishima S."/>
            <person name="Kawachi M."/>
            <person name="Toyoda A."/>
            <person name="Nozaki H."/>
        </authorList>
    </citation>
    <scope>NUCLEOTIDE SEQUENCE [LARGE SCALE GENOMIC DNA]</scope>
    <source>
        <strain evidence="2 3">NIES-4017</strain>
    </source>
</reference>
<feature type="region of interest" description="Disordered" evidence="1">
    <location>
        <begin position="49"/>
        <end position="74"/>
    </location>
</feature>
<evidence type="ECO:0000313" key="3">
    <source>
        <dbReference type="Proteomes" id="UP001054857"/>
    </source>
</evidence>
<keyword evidence="3" id="KW-1185">Reference proteome</keyword>
<dbReference type="EMBL" id="BMAR01000003">
    <property type="protein sequence ID" value="GFR42464.1"/>
    <property type="molecule type" value="Genomic_DNA"/>
</dbReference>
<name>A0AAD3DIH0_9CHLO</name>
<feature type="region of interest" description="Disordered" evidence="1">
    <location>
        <begin position="232"/>
        <end position="309"/>
    </location>
</feature>
<evidence type="ECO:0000313" key="2">
    <source>
        <dbReference type="EMBL" id="GFR42464.1"/>
    </source>
</evidence>
<feature type="compositionally biased region" description="Low complexity" evidence="1">
    <location>
        <begin position="232"/>
        <end position="249"/>
    </location>
</feature>
<feature type="compositionally biased region" description="Gly residues" evidence="1">
    <location>
        <begin position="299"/>
        <end position="309"/>
    </location>
</feature>
<sequence>MAAVEQLSDAQQSFLRFCSVLQELILNHQVAHSVVQELHADLPTLQPQGGSMASAITGPSSNRSGGTGRGSGLQATCDALHNLAPRLTPTPAAASTNARTASAVNYNNSSSSYSAGGALSSSSLTAPSRLVACETQDNYIVLQNAARKSQQLLQRLQELRQGAVAAVAAQREGSNGELGRLAEKSAKYGIVQYEGDYGSGVIGSVEEDVDVDIVLFPSVAAAAAADTLATTAATESGTGTSAHAAVAAADGGGSDAEGGPVPTSPRSCFAAGDGAATGSTATTAGTPPAPAAATSTAAPGGGGSSSGVGGAAKAAATASSWSGQPQVAAGAAAAAVGAPVPVFGAGGSSLGSLSGSELAILMGELCREVDMEVELLVRVAGSVALATSADDLYVYGSMLKLQPYMDERVLSAAWAQRDVLAPPAQQQQQGKAGRSAR</sequence>
<dbReference type="AlphaFoldDB" id="A0AAD3DIH0"/>
<accession>A0AAD3DIH0</accession>